<dbReference type="KEGG" id="hazt:108670075"/>
<proteinExistence type="predicted"/>
<dbReference type="OrthoDB" id="191139at2759"/>
<dbReference type="Proteomes" id="UP000694843">
    <property type="component" value="Unplaced"/>
</dbReference>
<dbReference type="GeneID" id="108670075"/>
<reference evidence="3" key="1">
    <citation type="submission" date="2025-08" db="UniProtKB">
        <authorList>
            <consortium name="RefSeq"/>
        </authorList>
    </citation>
    <scope>IDENTIFICATION</scope>
    <source>
        <tissue evidence="3">Whole organism</tissue>
    </source>
</reference>
<keyword evidence="2" id="KW-1185">Reference proteome</keyword>
<dbReference type="Gene3D" id="3.40.50.720">
    <property type="entry name" value="NAD(P)-binding Rossmann-like Domain"/>
    <property type="match status" value="1"/>
</dbReference>
<dbReference type="PANTHER" id="PTHR43157">
    <property type="entry name" value="PHOSPHATIDYLINOSITOL-GLYCAN BIOSYNTHESIS CLASS F PROTEIN-RELATED"/>
    <property type="match status" value="1"/>
</dbReference>
<organism evidence="2 3">
    <name type="scientific">Hyalella azteca</name>
    <name type="common">Amphipod</name>
    <dbReference type="NCBI Taxonomy" id="294128"/>
    <lineage>
        <taxon>Eukaryota</taxon>
        <taxon>Metazoa</taxon>
        <taxon>Ecdysozoa</taxon>
        <taxon>Arthropoda</taxon>
        <taxon>Crustacea</taxon>
        <taxon>Multicrustacea</taxon>
        <taxon>Malacostraca</taxon>
        <taxon>Eumalacostraca</taxon>
        <taxon>Peracarida</taxon>
        <taxon>Amphipoda</taxon>
        <taxon>Senticaudata</taxon>
        <taxon>Talitrida</taxon>
        <taxon>Talitroidea</taxon>
        <taxon>Hyalellidae</taxon>
        <taxon>Hyalella</taxon>
    </lineage>
</organism>
<evidence type="ECO:0000256" key="1">
    <source>
        <dbReference type="ARBA" id="ARBA00023002"/>
    </source>
</evidence>
<evidence type="ECO:0000313" key="3">
    <source>
        <dbReference type="RefSeq" id="XP_047739610.1"/>
    </source>
</evidence>
<protein>
    <submittedName>
        <fullName evidence="3">Retinol dehydrogenase 14-like</fullName>
    </submittedName>
</protein>
<dbReference type="AlphaFoldDB" id="A0A979FR60"/>
<dbReference type="RefSeq" id="XP_047739610.1">
    <property type="nucleotide sequence ID" value="XM_047883654.1"/>
</dbReference>
<name>A0A979FR60_HYAAZ</name>
<dbReference type="GO" id="GO:0016491">
    <property type="term" value="F:oxidoreductase activity"/>
    <property type="evidence" value="ECO:0007669"/>
    <property type="project" value="UniProtKB-KW"/>
</dbReference>
<sequence>MVRTSEQGAQTTLYLALSEEGGRESGCYYEKCRKTRLYRKVNDMELAKKLWQESSRLVELSDERPSDVETTSINSRFQTATADNFELNIKPQLLIDKN</sequence>
<gene>
    <name evidence="3" type="primary">LOC108670075</name>
</gene>
<accession>A0A979FR60</accession>
<evidence type="ECO:0000313" key="2">
    <source>
        <dbReference type="Proteomes" id="UP000694843"/>
    </source>
</evidence>
<keyword evidence="1" id="KW-0560">Oxidoreductase</keyword>
<dbReference type="PANTHER" id="PTHR43157:SF31">
    <property type="entry name" value="PHOSPHATIDYLINOSITOL-GLYCAN BIOSYNTHESIS CLASS F PROTEIN"/>
    <property type="match status" value="1"/>
</dbReference>